<evidence type="ECO:0000256" key="8">
    <source>
        <dbReference type="ARBA" id="ARBA00023268"/>
    </source>
</evidence>
<dbReference type="Gene3D" id="3.40.1190.20">
    <property type="match status" value="1"/>
</dbReference>
<dbReference type="NCBIfam" id="TIGR02199">
    <property type="entry name" value="rfaE_dom_II"/>
    <property type="match status" value="1"/>
</dbReference>
<dbReference type="KEGG" id="kre:GWK63_00130"/>
<comment type="function">
    <text evidence="2 11">Catalyzes the ADP transfer from ATP to D-glycero-beta-D-manno-heptose 1-phosphate, yielding ADP-D-glycero-beta-D-manno-heptose.</text>
</comment>
<reference evidence="12 13" key="1">
    <citation type="submission" date="2020-03" db="EMBL/GenBank/DDBJ databases">
        <title>Isolation of cellulose-producing strains, genome characterization and application of the synthesized cellulose films as an economical and sustainable material for piezoelectric sensor construction.</title>
        <authorList>
            <person name="Mangayil R.K."/>
        </authorList>
    </citation>
    <scope>NUCLEOTIDE SEQUENCE [LARGE SCALE GENOMIC DNA]</scope>
    <source>
        <strain evidence="12 13">ENS 9a1a</strain>
    </source>
</reference>
<evidence type="ECO:0000256" key="10">
    <source>
        <dbReference type="ARBA" id="ARBA00047428"/>
    </source>
</evidence>
<keyword evidence="13" id="KW-1185">Reference proteome</keyword>
<feature type="region of interest" description="Cytidylyltransferase" evidence="11">
    <location>
        <begin position="347"/>
        <end position="478"/>
    </location>
</feature>
<dbReference type="GO" id="GO:0005829">
    <property type="term" value="C:cytosol"/>
    <property type="evidence" value="ECO:0007669"/>
    <property type="project" value="TreeGrafter"/>
</dbReference>
<keyword evidence="3 11" id="KW-0808">Transferase</keyword>
<dbReference type="InterPro" id="IPR004821">
    <property type="entry name" value="Cyt_trans-like"/>
</dbReference>
<keyword evidence="6 11" id="KW-0418">Kinase</keyword>
<dbReference type="AlphaFoldDB" id="A0A181C6E3"/>
<dbReference type="GO" id="GO:0097171">
    <property type="term" value="P:ADP-L-glycero-beta-D-manno-heptose biosynthetic process"/>
    <property type="evidence" value="ECO:0007669"/>
    <property type="project" value="UniProtKB-UniPathway"/>
</dbReference>
<dbReference type="SUPFAM" id="SSF53613">
    <property type="entry name" value="Ribokinase-like"/>
    <property type="match status" value="1"/>
</dbReference>
<organism evidence="12 13">
    <name type="scientific">Komagataeibacter rhaeticus</name>
    <dbReference type="NCBI Taxonomy" id="215221"/>
    <lineage>
        <taxon>Bacteria</taxon>
        <taxon>Pseudomonadati</taxon>
        <taxon>Pseudomonadota</taxon>
        <taxon>Alphaproteobacteria</taxon>
        <taxon>Acetobacterales</taxon>
        <taxon>Acetobacteraceae</taxon>
        <taxon>Komagataeibacter</taxon>
    </lineage>
</organism>
<dbReference type="NCBIfam" id="TIGR00125">
    <property type="entry name" value="cyt_tran_rel"/>
    <property type="match status" value="1"/>
</dbReference>
<gene>
    <name evidence="12" type="primary">rfaE1</name>
    <name evidence="11" type="synonym">hldE</name>
    <name evidence="12" type="ORF">GWK63_00130</name>
</gene>
<name>A0A181C6E3_9PROT</name>
<dbReference type="PANTHER" id="PTHR46969">
    <property type="entry name" value="BIFUNCTIONAL PROTEIN HLDE"/>
    <property type="match status" value="1"/>
</dbReference>
<evidence type="ECO:0000256" key="3">
    <source>
        <dbReference type="ARBA" id="ARBA00022679"/>
    </source>
</evidence>
<comment type="similarity">
    <text evidence="11">In the N-terminal section; belongs to the carbohydrate kinase PfkB family.</text>
</comment>
<evidence type="ECO:0000313" key="13">
    <source>
        <dbReference type="Proteomes" id="UP000502533"/>
    </source>
</evidence>
<dbReference type="Gene3D" id="3.40.50.620">
    <property type="entry name" value="HUPs"/>
    <property type="match status" value="1"/>
</dbReference>
<evidence type="ECO:0000256" key="2">
    <source>
        <dbReference type="ARBA" id="ARBA00003753"/>
    </source>
</evidence>
<dbReference type="NCBIfam" id="TIGR02198">
    <property type="entry name" value="rfaE_dom_I"/>
    <property type="match status" value="1"/>
</dbReference>
<dbReference type="EMBL" id="CP050139">
    <property type="protein sequence ID" value="QIP34122.1"/>
    <property type="molecule type" value="Genomic_DNA"/>
</dbReference>
<evidence type="ECO:0000256" key="11">
    <source>
        <dbReference type="HAMAP-Rule" id="MF_01603"/>
    </source>
</evidence>
<dbReference type="GO" id="GO:0005524">
    <property type="term" value="F:ATP binding"/>
    <property type="evidence" value="ECO:0007669"/>
    <property type="project" value="UniProtKB-UniRule"/>
</dbReference>
<keyword evidence="7 11" id="KW-0067">ATP-binding</keyword>
<evidence type="ECO:0000256" key="6">
    <source>
        <dbReference type="ARBA" id="ARBA00022777"/>
    </source>
</evidence>
<sequence length="478" mass="49779">MIENMQFGTIAVIGDVMLDRYISGIVSRISPEAPIPILLHEKLTAVAGGAANVATNAAALGARVLLVGLVGADEFAPALIQTLARWPRIDTTGLVTDAGRPTITKTRVMSGLQQIVRIDNEDTTPPAPPITAQLVEQAHAAIDRADIVVCSDYGKGVLGDGVLDAIFTRARARGIPVIVDPKRSTFAAYRGASLITPNRQEMARATGLPLLDDGQVVAAAREAGAQSGSDVLVTRSDEGMTLWRTDGAVTHVRAKAAEVFDVSGAGDTVVATVAAILSAGQPVETAVTIAGTAASLSVGKLGTATVSRAELSRALMQDMPDSGKRVTLEQAAAIASEWRHHGMRVVFTNGCFDLLHPGHIALLQAAAAQGDKLIVALNTDRSVKRLKGESRPIQDEQARAAVIGALRAVDLVVLFDDDTPLEAIRAIMPDILVKGADYREDQVVGGDVVKAGGGHVVLVDIVSGRSTTALVNAAARPG</sequence>
<dbReference type="InterPro" id="IPR014729">
    <property type="entry name" value="Rossmann-like_a/b/a_fold"/>
</dbReference>
<evidence type="ECO:0000256" key="9">
    <source>
        <dbReference type="ARBA" id="ARBA00023277"/>
    </source>
</evidence>
<evidence type="ECO:0000256" key="7">
    <source>
        <dbReference type="ARBA" id="ARBA00022840"/>
    </source>
</evidence>
<feature type="binding site" evidence="11">
    <location>
        <begin position="198"/>
        <end position="201"/>
    </location>
    <ligand>
        <name>ATP</name>
        <dbReference type="ChEBI" id="CHEBI:30616"/>
    </ligand>
</feature>
<dbReference type="GeneID" id="85020549"/>
<dbReference type="InterPro" id="IPR011914">
    <property type="entry name" value="RfaE_dom_II"/>
</dbReference>
<proteinExistence type="inferred from homology"/>
<dbReference type="GO" id="GO:0033785">
    <property type="term" value="F:heptose 7-phosphate kinase activity"/>
    <property type="evidence" value="ECO:0007669"/>
    <property type="project" value="UniProtKB-UniRule"/>
</dbReference>
<comment type="pathway">
    <text evidence="11">Nucleotide-sugar biosynthesis; ADP-L-glycero-beta-D-manno-heptose biosynthesis; ADP-L-glycero-beta-D-manno-heptose from D-glycero-beta-D-manno-heptose 7-phosphate: step 3/4.</text>
</comment>
<evidence type="ECO:0000256" key="4">
    <source>
        <dbReference type="ARBA" id="ARBA00022695"/>
    </source>
</evidence>
<keyword evidence="5 11" id="KW-0547">Nucleotide-binding</keyword>
<comment type="similarity">
    <text evidence="11">In the C-terminal section; belongs to the cytidylyltransferase family.</text>
</comment>
<comment type="subunit">
    <text evidence="11">Homodimer.</text>
</comment>
<feature type="region of interest" description="Ribokinase" evidence="11">
    <location>
        <begin position="1"/>
        <end position="320"/>
    </location>
</feature>
<dbReference type="RefSeq" id="WP_112209815.1">
    <property type="nucleotide sequence ID" value="NZ_CP050139.1"/>
</dbReference>
<comment type="catalytic activity">
    <reaction evidence="11">
        <text>D-glycero-beta-D-manno-heptose 7-phosphate + ATP = D-glycero-beta-D-manno-heptose 1,7-bisphosphate + ADP + H(+)</text>
        <dbReference type="Rhea" id="RHEA:27473"/>
        <dbReference type="ChEBI" id="CHEBI:15378"/>
        <dbReference type="ChEBI" id="CHEBI:30616"/>
        <dbReference type="ChEBI" id="CHEBI:60204"/>
        <dbReference type="ChEBI" id="CHEBI:60208"/>
        <dbReference type="ChEBI" id="CHEBI:456216"/>
        <dbReference type="EC" id="2.7.1.167"/>
    </reaction>
</comment>
<dbReference type="InterPro" id="IPR023030">
    <property type="entry name" value="Bifunc_HldE"/>
</dbReference>
<dbReference type="InterPro" id="IPR011611">
    <property type="entry name" value="PfkB_dom"/>
</dbReference>
<feature type="active site" evidence="11">
    <location>
        <position position="267"/>
    </location>
</feature>
<dbReference type="UniPathway" id="UPA00356">
    <property type="reaction ID" value="UER00437"/>
</dbReference>
<dbReference type="SUPFAM" id="SSF52374">
    <property type="entry name" value="Nucleotidylyl transferase"/>
    <property type="match status" value="1"/>
</dbReference>
<protein>
    <recommendedName>
        <fullName evidence="11">Bifunctional protein HldE</fullName>
    </recommendedName>
    <domain>
        <recommendedName>
            <fullName evidence="11">D-beta-D-heptose 7-phosphate kinase</fullName>
            <ecNumber evidence="11">2.7.1.167</ecNumber>
        </recommendedName>
        <alternativeName>
            <fullName evidence="11">D-beta-D-heptose 7-phosphotransferase</fullName>
        </alternativeName>
        <alternativeName>
            <fullName evidence="11">D-glycero-beta-D-manno-heptose-7-phosphate kinase</fullName>
        </alternativeName>
    </domain>
    <domain>
        <recommendedName>
            <fullName evidence="11">D-beta-D-heptose 1-phosphate adenylyltransferase</fullName>
            <ecNumber evidence="11">2.7.7.70</ecNumber>
        </recommendedName>
        <alternativeName>
            <fullName evidence="11">D-glycero-beta-D-manno-heptose 1-phosphate adenylyltransferase</fullName>
        </alternativeName>
    </domain>
</protein>
<dbReference type="Proteomes" id="UP000502533">
    <property type="component" value="Chromosome"/>
</dbReference>
<comment type="function">
    <text evidence="1 11">Catalyzes the phosphorylation of D-glycero-D-manno-heptose 7-phosphate at the C-1 position to selectively form D-glycero-beta-D-manno-heptose-1,7-bisphosphate.</text>
</comment>
<evidence type="ECO:0000256" key="1">
    <source>
        <dbReference type="ARBA" id="ARBA00002319"/>
    </source>
</evidence>
<dbReference type="EC" id="2.7.1.167" evidence="11"/>
<dbReference type="EC" id="2.7.7.70" evidence="11"/>
<dbReference type="InterPro" id="IPR011913">
    <property type="entry name" value="RfaE_dom_I"/>
</dbReference>
<dbReference type="Pfam" id="PF01467">
    <property type="entry name" value="CTP_transf_like"/>
    <property type="match status" value="1"/>
</dbReference>
<comment type="catalytic activity">
    <reaction evidence="10 11">
        <text>D-glycero-beta-D-manno-heptose 1-phosphate + ATP + H(+) = ADP-D-glycero-beta-D-manno-heptose + diphosphate</text>
        <dbReference type="Rhea" id="RHEA:27465"/>
        <dbReference type="ChEBI" id="CHEBI:15378"/>
        <dbReference type="ChEBI" id="CHEBI:30616"/>
        <dbReference type="ChEBI" id="CHEBI:33019"/>
        <dbReference type="ChEBI" id="CHEBI:59967"/>
        <dbReference type="ChEBI" id="CHEBI:61593"/>
        <dbReference type="EC" id="2.7.7.70"/>
    </reaction>
</comment>
<dbReference type="InterPro" id="IPR029056">
    <property type="entry name" value="Ribokinase-like"/>
</dbReference>
<dbReference type="GO" id="GO:0033786">
    <property type="term" value="F:heptose-1-phosphate adenylyltransferase activity"/>
    <property type="evidence" value="ECO:0007669"/>
    <property type="project" value="UniProtKB-UniRule"/>
</dbReference>
<dbReference type="HAMAP" id="MF_01603">
    <property type="entry name" value="HldE"/>
    <property type="match status" value="1"/>
</dbReference>
<accession>A0A181C6E3</accession>
<comment type="pathway">
    <text evidence="11">Nucleotide-sugar biosynthesis; ADP-L-glycero-beta-D-manno-heptose biosynthesis; ADP-L-glycero-beta-D-manno-heptose from D-glycero-beta-D-manno-heptose 7-phosphate: step 1/4.</text>
</comment>
<evidence type="ECO:0000256" key="5">
    <source>
        <dbReference type="ARBA" id="ARBA00022741"/>
    </source>
</evidence>
<dbReference type="PANTHER" id="PTHR46969:SF1">
    <property type="entry name" value="BIFUNCTIONAL PROTEIN HLDE"/>
    <property type="match status" value="1"/>
</dbReference>
<dbReference type="GO" id="GO:0016773">
    <property type="term" value="F:phosphotransferase activity, alcohol group as acceptor"/>
    <property type="evidence" value="ECO:0007669"/>
    <property type="project" value="InterPro"/>
</dbReference>
<dbReference type="CDD" id="cd01172">
    <property type="entry name" value="RfaE_like"/>
    <property type="match status" value="1"/>
</dbReference>
<keyword evidence="4 11" id="KW-0548">Nucleotidyltransferase</keyword>
<keyword evidence="8 11" id="KW-0511">Multifunctional enzyme</keyword>
<evidence type="ECO:0000313" key="12">
    <source>
        <dbReference type="EMBL" id="QIP34122.1"/>
    </source>
</evidence>
<dbReference type="Pfam" id="PF00294">
    <property type="entry name" value="PfkB"/>
    <property type="match status" value="1"/>
</dbReference>
<keyword evidence="9 11" id="KW-0119">Carbohydrate metabolism</keyword>